<comment type="caution">
    <text evidence="1">The sequence shown here is derived from an EMBL/GenBank/DDBJ whole genome shotgun (WGS) entry which is preliminary data.</text>
</comment>
<dbReference type="EMBL" id="JAMKPW020000013">
    <property type="protein sequence ID" value="KAK8211495.1"/>
    <property type="molecule type" value="Genomic_DNA"/>
</dbReference>
<sequence>MAQAFPFTYIACPCTSIDSPASGLDSRRVSRNVSQETPAEDADENTFDPHHPRANFNLYSYDHLLYCDECHQIRCPRCWTEEIMNWYCPSCLFEVPSSVVKSDGNRCTRNCYNCPICTVPLEIKALDQASDSHLAPGESSGPTGPYLLSCSYCDWSSLDVGIELSKPNKITEQLNRIRKRNRNGSPKRESSLASLPEATSSRENLEVEAPQNRDDLFSNLTNFYKTQLSGSSGANPSNPFGDSNYGSPSNLARIMSMYGGSLPAALKKAREKPQPMREALSPAEGLSLSSAGDEHAVIQNLRSMELDGTSSADQRVSHPYNQDSRFLNELWPVATLLRTRRSKRCRACRQILLRPEPKLSSTKYKIRLLALNHIPRLSLRPFSSPSAPSTSVSTSASAQSKPAASFDYAHIRPFLPIQFTLTLTNPLFVPVKVTLATPATTPGRVESKVTILAPSFEVGATGGDVWDEALESSQMPSRRPLGEEERQPEAGKIWERGRNWTSVIVEVVPGSLSPRKSSMSLTAAVNKRTEAKVGMEEEDEMDQGLVEDEDILEIPVFVRLEWEAEIAEAEGGKEKGGKEARELAFWSVLGAGRIADN</sequence>
<evidence type="ECO:0000313" key="2">
    <source>
        <dbReference type="Proteomes" id="UP001320706"/>
    </source>
</evidence>
<keyword evidence="2" id="KW-1185">Reference proteome</keyword>
<proteinExistence type="predicted"/>
<gene>
    <name evidence="1" type="ORF">M8818_003148</name>
</gene>
<reference evidence="1" key="1">
    <citation type="submission" date="2024-02" db="EMBL/GenBank/DDBJ databases">
        <title>Metagenome Assembled Genome of Zalaria obscura JY119.</title>
        <authorList>
            <person name="Vighnesh L."/>
            <person name="Jagadeeshwari U."/>
            <person name="Venkata Ramana C."/>
            <person name="Sasikala C."/>
        </authorList>
    </citation>
    <scope>NUCLEOTIDE SEQUENCE</scope>
    <source>
        <strain evidence="1">JY119</strain>
    </source>
</reference>
<evidence type="ECO:0000313" key="1">
    <source>
        <dbReference type="EMBL" id="KAK8211495.1"/>
    </source>
</evidence>
<accession>A0ACC3SIA6</accession>
<organism evidence="1 2">
    <name type="scientific">Zalaria obscura</name>
    <dbReference type="NCBI Taxonomy" id="2024903"/>
    <lineage>
        <taxon>Eukaryota</taxon>
        <taxon>Fungi</taxon>
        <taxon>Dikarya</taxon>
        <taxon>Ascomycota</taxon>
        <taxon>Pezizomycotina</taxon>
        <taxon>Dothideomycetes</taxon>
        <taxon>Dothideomycetidae</taxon>
        <taxon>Dothideales</taxon>
        <taxon>Zalariaceae</taxon>
        <taxon>Zalaria</taxon>
    </lineage>
</organism>
<protein>
    <submittedName>
        <fullName evidence="1">Uncharacterized protein</fullName>
    </submittedName>
</protein>
<dbReference type="Proteomes" id="UP001320706">
    <property type="component" value="Unassembled WGS sequence"/>
</dbReference>
<name>A0ACC3SIA6_9PEZI</name>